<comment type="similarity">
    <text evidence="1">Belongs to the 'phage' integrase family.</text>
</comment>
<feature type="domain" description="Tyr recombinase" evidence="7">
    <location>
        <begin position="113"/>
        <end position="304"/>
    </location>
</feature>
<dbReference type="CDD" id="cd01189">
    <property type="entry name" value="INT_ICEBs1_C_like"/>
    <property type="match status" value="1"/>
</dbReference>
<keyword evidence="10" id="KW-1185">Reference proteome</keyword>
<dbReference type="EMBL" id="JAAZQQ010000002">
    <property type="protein sequence ID" value="NKX43995.1"/>
    <property type="molecule type" value="Genomic_DNA"/>
</dbReference>
<gene>
    <name evidence="9" type="ORF">HCU73_05290</name>
</gene>
<evidence type="ECO:0000256" key="4">
    <source>
        <dbReference type="ARBA" id="ARBA00023172"/>
    </source>
</evidence>
<keyword evidence="3 5" id="KW-0238">DNA-binding</keyword>
<dbReference type="InterPro" id="IPR044068">
    <property type="entry name" value="CB"/>
</dbReference>
<accession>A0A7X6JWS0</accession>
<organism evidence="9 10">
    <name type="scientific">Roseicyclus persicicus</name>
    <dbReference type="NCBI Taxonomy" id="2650661"/>
    <lineage>
        <taxon>Bacteria</taxon>
        <taxon>Pseudomonadati</taxon>
        <taxon>Pseudomonadota</taxon>
        <taxon>Alphaproteobacteria</taxon>
        <taxon>Rhodobacterales</taxon>
        <taxon>Roseobacteraceae</taxon>
        <taxon>Roseicyclus</taxon>
    </lineage>
</organism>
<dbReference type="Pfam" id="PF00589">
    <property type="entry name" value="Phage_integrase"/>
    <property type="match status" value="1"/>
</dbReference>
<feature type="domain" description="Core-binding (CB)" evidence="8">
    <location>
        <begin position="6"/>
        <end position="89"/>
    </location>
</feature>
<dbReference type="InterPro" id="IPR010998">
    <property type="entry name" value="Integrase_recombinase_N"/>
</dbReference>
<evidence type="ECO:0000256" key="1">
    <source>
        <dbReference type="ARBA" id="ARBA00008857"/>
    </source>
</evidence>
<evidence type="ECO:0000256" key="3">
    <source>
        <dbReference type="ARBA" id="ARBA00023125"/>
    </source>
</evidence>
<evidence type="ECO:0000256" key="6">
    <source>
        <dbReference type="SAM" id="MobiDB-lite"/>
    </source>
</evidence>
<dbReference type="InterPro" id="IPR013762">
    <property type="entry name" value="Integrase-like_cat_sf"/>
</dbReference>
<protein>
    <submittedName>
        <fullName evidence="9">Site-specific integrase</fullName>
    </submittedName>
</protein>
<dbReference type="PROSITE" id="PS51900">
    <property type="entry name" value="CB"/>
    <property type="match status" value="1"/>
</dbReference>
<proteinExistence type="inferred from homology"/>
<dbReference type="PANTHER" id="PTHR30629:SF2">
    <property type="entry name" value="PROPHAGE INTEGRASE INTS-RELATED"/>
    <property type="match status" value="1"/>
</dbReference>
<dbReference type="Gene3D" id="1.10.443.10">
    <property type="entry name" value="Intergrase catalytic core"/>
    <property type="match status" value="1"/>
</dbReference>
<dbReference type="Pfam" id="PF14659">
    <property type="entry name" value="Phage_int_SAM_3"/>
    <property type="match status" value="1"/>
</dbReference>
<feature type="region of interest" description="Disordered" evidence="6">
    <location>
        <begin position="316"/>
        <end position="351"/>
    </location>
</feature>
<name>A0A7X6JWS0_9RHOB</name>
<dbReference type="InterPro" id="IPR002104">
    <property type="entry name" value="Integrase_catalytic"/>
</dbReference>
<evidence type="ECO:0000313" key="10">
    <source>
        <dbReference type="Proteomes" id="UP000526408"/>
    </source>
</evidence>
<dbReference type="InterPro" id="IPR004107">
    <property type="entry name" value="Integrase_SAM-like_N"/>
</dbReference>
<dbReference type="PROSITE" id="PS51898">
    <property type="entry name" value="TYR_RECOMBINASE"/>
    <property type="match status" value="1"/>
</dbReference>
<dbReference type="AlphaFoldDB" id="A0A7X6JWS0"/>
<dbReference type="GO" id="GO:0015074">
    <property type="term" value="P:DNA integration"/>
    <property type="evidence" value="ECO:0007669"/>
    <property type="project" value="UniProtKB-KW"/>
</dbReference>
<evidence type="ECO:0000256" key="2">
    <source>
        <dbReference type="ARBA" id="ARBA00022908"/>
    </source>
</evidence>
<dbReference type="Gene3D" id="1.10.150.130">
    <property type="match status" value="1"/>
</dbReference>
<dbReference type="SUPFAM" id="SSF56349">
    <property type="entry name" value="DNA breaking-rejoining enzymes"/>
    <property type="match status" value="1"/>
</dbReference>
<evidence type="ECO:0000313" key="9">
    <source>
        <dbReference type="EMBL" id="NKX43995.1"/>
    </source>
</evidence>
<reference evidence="9 10" key="1">
    <citation type="submission" date="2020-04" db="EMBL/GenBank/DDBJ databases">
        <authorList>
            <person name="Yoon J."/>
        </authorList>
    </citation>
    <scope>NUCLEOTIDE SEQUENCE [LARGE SCALE GENOMIC DNA]</scope>
    <source>
        <strain evidence="9 10">KMU-115</strain>
    </source>
</reference>
<dbReference type="PANTHER" id="PTHR30629">
    <property type="entry name" value="PROPHAGE INTEGRASE"/>
    <property type="match status" value="1"/>
</dbReference>
<sequence>MTRQNRSVSDTAASWLKTCERNGLERSTIKTYASHLHVHILPRIGGLLVSDLTRSDIRDFMDGLLDDGVSRTMVRKVMVTLRSMLAEAVEREWVHHNVASDVRLKRGNGRDRKRVVIPTKDEIRTIMTKAPASHRTMFTVAIFTGMRISELRGLFWDAVDFDRRVIKIKRRADEFGQIGPPKSRAGERDIPMAPTVLDALAAWKKSGLTTDDGPVFPNAAGGIQNYNNLYNRVFRPMLIENGITDEAGAAKFGIHALRHAAASLFIEQGWNPKKIQTLLGHASINMTMDVYGHLFENLEEDVAMFEKLENDLFSAGAKQSDGCRSPEPSRPVVIGTDPIPPTDLASAATKV</sequence>
<dbReference type="GO" id="GO:0006310">
    <property type="term" value="P:DNA recombination"/>
    <property type="evidence" value="ECO:0007669"/>
    <property type="project" value="UniProtKB-KW"/>
</dbReference>
<evidence type="ECO:0000259" key="8">
    <source>
        <dbReference type="PROSITE" id="PS51900"/>
    </source>
</evidence>
<dbReference type="InterPro" id="IPR011010">
    <property type="entry name" value="DNA_brk_join_enz"/>
</dbReference>
<evidence type="ECO:0000259" key="7">
    <source>
        <dbReference type="PROSITE" id="PS51898"/>
    </source>
</evidence>
<dbReference type="Proteomes" id="UP000526408">
    <property type="component" value="Unassembled WGS sequence"/>
</dbReference>
<comment type="caution">
    <text evidence="9">The sequence shown here is derived from an EMBL/GenBank/DDBJ whole genome shotgun (WGS) entry which is preliminary data.</text>
</comment>
<keyword evidence="4" id="KW-0233">DNA recombination</keyword>
<dbReference type="RefSeq" id="WP_168623221.1">
    <property type="nucleotide sequence ID" value="NZ_JAAZQQ010000002.1"/>
</dbReference>
<dbReference type="InterPro" id="IPR050808">
    <property type="entry name" value="Phage_Integrase"/>
</dbReference>
<keyword evidence="2" id="KW-0229">DNA integration</keyword>
<evidence type="ECO:0000256" key="5">
    <source>
        <dbReference type="PROSITE-ProRule" id="PRU01248"/>
    </source>
</evidence>
<dbReference type="GO" id="GO:0003677">
    <property type="term" value="F:DNA binding"/>
    <property type="evidence" value="ECO:0007669"/>
    <property type="project" value="UniProtKB-UniRule"/>
</dbReference>